<dbReference type="EMBL" id="JAEMHL010000001">
    <property type="protein sequence ID" value="MBJ6749047.1"/>
    <property type="molecule type" value="Genomic_DNA"/>
</dbReference>
<dbReference type="Proteomes" id="UP000614714">
    <property type="component" value="Unassembled WGS sequence"/>
</dbReference>
<organism evidence="1 2">
    <name type="scientific">Geomonas anaerohicana</name>
    <dbReference type="NCBI Taxonomy" id="2798583"/>
    <lineage>
        <taxon>Bacteria</taxon>
        <taxon>Pseudomonadati</taxon>
        <taxon>Thermodesulfobacteriota</taxon>
        <taxon>Desulfuromonadia</taxon>
        <taxon>Geobacterales</taxon>
        <taxon>Geobacteraceae</taxon>
        <taxon>Geomonas</taxon>
    </lineage>
</organism>
<sequence>MEIKNRIWMNGNLEWYAYIDDAEVFLGSREVPTPLEEGDKWTNMYGDVFQVIDGAITLVERVEPPQRYW</sequence>
<reference evidence="1 2" key="1">
    <citation type="submission" date="2020-12" db="EMBL/GenBank/DDBJ databases">
        <title>Geomonas sp. Red421, isolated from paddy soil.</title>
        <authorList>
            <person name="Xu Z."/>
            <person name="Zhang Z."/>
            <person name="Masuda Y."/>
            <person name="Itoh H."/>
            <person name="Senoo K."/>
        </authorList>
    </citation>
    <scope>NUCLEOTIDE SEQUENCE [LARGE SCALE GENOMIC DNA]</scope>
    <source>
        <strain evidence="1 2">Red421</strain>
    </source>
</reference>
<proteinExistence type="predicted"/>
<comment type="caution">
    <text evidence="1">The sequence shown here is derived from an EMBL/GenBank/DDBJ whole genome shotgun (WGS) entry which is preliminary data.</text>
</comment>
<protein>
    <recommendedName>
        <fullName evidence="3">YopX protein domain-containing protein</fullName>
    </recommendedName>
</protein>
<name>A0ABS0Y9U3_9BACT</name>
<accession>A0ABS0Y9U3</accession>
<evidence type="ECO:0000313" key="2">
    <source>
        <dbReference type="Proteomes" id="UP000614714"/>
    </source>
</evidence>
<evidence type="ECO:0008006" key="3">
    <source>
        <dbReference type="Google" id="ProtNLM"/>
    </source>
</evidence>
<dbReference type="RefSeq" id="WP_199387598.1">
    <property type="nucleotide sequence ID" value="NZ_JAEMHL010000001.1"/>
</dbReference>
<evidence type="ECO:0000313" key="1">
    <source>
        <dbReference type="EMBL" id="MBJ6749047.1"/>
    </source>
</evidence>
<keyword evidence="2" id="KW-1185">Reference proteome</keyword>
<gene>
    <name evidence="1" type="ORF">JFN91_02350</name>
</gene>